<gene>
    <name evidence="2" type="ORF">GTP23_19645</name>
</gene>
<evidence type="ECO:0000313" key="2">
    <source>
        <dbReference type="EMBL" id="MYN47262.1"/>
    </source>
</evidence>
<keyword evidence="3" id="KW-1185">Reference proteome</keyword>
<comment type="caution">
    <text evidence="2">The sequence shown here is derived from an EMBL/GenBank/DDBJ whole genome shotgun (WGS) entry which is preliminary data.</text>
</comment>
<name>A0A845I2A0_9BURK</name>
<evidence type="ECO:0008006" key="4">
    <source>
        <dbReference type="Google" id="ProtNLM"/>
    </source>
</evidence>
<sequence>MDDPEVKLQTQERLLEDLRQVIENAEDLLNNTNAYHSQLYQTARTRLAQALHYAMEELARFEDIQVERMIELTRAANLLHQDLSGEARMLRAFKRH</sequence>
<protein>
    <recommendedName>
        <fullName evidence="4">DUF883 domain-containing protein</fullName>
    </recommendedName>
</protein>
<feature type="coiled-coil region" evidence="1">
    <location>
        <begin position="8"/>
        <end position="35"/>
    </location>
</feature>
<evidence type="ECO:0000313" key="3">
    <source>
        <dbReference type="Proteomes" id="UP000444316"/>
    </source>
</evidence>
<reference evidence="2" key="1">
    <citation type="submission" date="2019-12" db="EMBL/GenBank/DDBJ databases">
        <title>Novel species isolated from a subtropical stream in China.</title>
        <authorList>
            <person name="Lu H."/>
        </authorList>
    </citation>
    <scope>NUCLEOTIDE SEQUENCE [LARGE SCALE GENOMIC DNA]</scope>
    <source>
        <strain evidence="2">FT93W</strain>
    </source>
</reference>
<dbReference type="AlphaFoldDB" id="A0A845I2A0"/>
<proteinExistence type="predicted"/>
<keyword evidence="1" id="KW-0175">Coiled coil</keyword>
<accession>A0A845I2A0</accession>
<evidence type="ECO:0000256" key="1">
    <source>
        <dbReference type="SAM" id="Coils"/>
    </source>
</evidence>
<organism evidence="2 3">
    <name type="scientific">Duganella fentianensis</name>
    <dbReference type="NCBI Taxonomy" id="2692177"/>
    <lineage>
        <taxon>Bacteria</taxon>
        <taxon>Pseudomonadati</taxon>
        <taxon>Pseudomonadota</taxon>
        <taxon>Betaproteobacteria</taxon>
        <taxon>Burkholderiales</taxon>
        <taxon>Oxalobacteraceae</taxon>
        <taxon>Telluria group</taxon>
        <taxon>Duganella</taxon>
    </lineage>
</organism>
<dbReference type="Proteomes" id="UP000444316">
    <property type="component" value="Unassembled WGS sequence"/>
</dbReference>
<dbReference type="EMBL" id="WWCL01000004">
    <property type="protein sequence ID" value="MYN47262.1"/>
    <property type="molecule type" value="Genomic_DNA"/>
</dbReference>
<dbReference type="RefSeq" id="WP_161036647.1">
    <property type="nucleotide sequence ID" value="NZ_WWCL01000004.1"/>
</dbReference>